<name>A0ACC0PMG8_RHOML</name>
<evidence type="ECO:0000313" key="2">
    <source>
        <dbReference type="Proteomes" id="UP001062846"/>
    </source>
</evidence>
<reference evidence="1" key="1">
    <citation type="submission" date="2022-02" db="EMBL/GenBank/DDBJ databases">
        <title>Plant Genome Project.</title>
        <authorList>
            <person name="Zhang R.-G."/>
        </authorList>
    </citation>
    <scope>NUCLEOTIDE SEQUENCE</scope>
    <source>
        <strain evidence="1">AT1</strain>
    </source>
</reference>
<organism evidence="1 2">
    <name type="scientific">Rhododendron molle</name>
    <name type="common">Chinese azalea</name>
    <name type="synonym">Azalea mollis</name>
    <dbReference type="NCBI Taxonomy" id="49168"/>
    <lineage>
        <taxon>Eukaryota</taxon>
        <taxon>Viridiplantae</taxon>
        <taxon>Streptophyta</taxon>
        <taxon>Embryophyta</taxon>
        <taxon>Tracheophyta</taxon>
        <taxon>Spermatophyta</taxon>
        <taxon>Magnoliopsida</taxon>
        <taxon>eudicotyledons</taxon>
        <taxon>Gunneridae</taxon>
        <taxon>Pentapetalae</taxon>
        <taxon>asterids</taxon>
        <taxon>Ericales</taxon>
        <taxon>Ericaceae</taxon>
        <taxon>Ericoideae</taxon>
        <taxon>Rhodoreae</taxon>
        <taxon>Rhododendron</taxon>
    </lineage>
</organism>
<comment type="caution">
    <text evidence="1">The sequence shown here is derived from an EMBL/GenBank/DDBJ whole genome shotgun (WGS) entry which is preliminary data.</text>
</comment>
<dbReference type="EMBL" id="CM046389">
    <property type="protein sequence ID" value="KAI8565993.1"/>
    <property type="molecule type" value="Genomic_DNA"/>
</dbReference>
<accession>A0ACC0PMG8</accession>
<dbReference type="Proteomes" id="UP001062846">
    <property type="component" value="Chromosome 2"/>
</dbReference>
<gene>
    <name evidence="1" type="ORF">RHMOL_Rhmol02G0005000</name>
</gene>
<protein>
    <submittedName>
        <fullName evidence="1">Uncharacterized protein</fullName>
    </submittedName>
</protein>
<evidence type="ECO:0000313" key="1">
    <source>
        <dbReference type="EMBL" id="KAI8565993.1"/>
    </source>
</evidence>
<keyword evidence="2" id="KW-1185">Reference proteome</keyword>
<sequence>MCCKSNRKAQHFHSTAQHNQSKGSARTQIRSKTLFISFVILRNYARGAAQAKVKSNFHFSDLYLLPFYLYGFAFIASLIRDRFAFLIGVLKQRWRSRRTTRLTTSRTRLTGTGSRSPGSTVTLPPKGYVLCGTMDPKFLRNQRYARKHNKKSGEAATEEQ</sequence>
<proteinExistence type="predicted"/>